<dbReference type="EMBL" id="AJWY01009290">
    <property type="protein sequence ID" value="EKC58813.1"/>
    <property type="molecule type" value="Genomic_DNA"/>
</dbReference>
<evidence type="ECO:0000256" key="2">
    <source>
        <dbReference type="ARBA" id="ARBA00022723"/>
    </source>
</evidence>
<comment type="caution">
    <text evidence="6">The sequence shown here is derived from an EMBL/GenBank/DDBJ whole genome shotgun (WGS) entry which is preliminary data.</text>
</comment>
<keyword evidence="4" id="KW-0658">Purine biosynthesis</keyword>
<dbReference type="GO" id="GO:0044208">
    <property type="term" value="P:'de novo' AMP biosynthetic process"/>
    <property type="evidence" value="ECO:0007669"/>
    <property type="project" value="TreeGrafter"/>
</dbReference>
<dbReference type="InterPro" id="IPR042110">
    <property type="entry name" value="Adenylosuccinate_synth_dom2"/>
</dbReference>
<dbReference type="Gene3D" id="1.10.300.10">
    <property type="entry name" value="Adenylosuccinate Synthetase, subunit A, domain 2"/>
    <property type="match status" value="1"/>
</dbReference>
<organism evidence="6">
    <name type="scientific">human gut metagenome</name>
    <dbReference type="NCBI Taxonomy" id="408170"/>
    <lineage>
        <taxon>unclassified sequences</taxon>
        <taxon>metagenomes</taxon>
        <taxon>organismal metagenomes</taxon>
    </lineage>
</organism>
<dbReference type="SUPFAM" id="SSF52540">
    <property type="entry name" value="P-loop containing nucleoside triphosphate hydrolases"/>
    <property type="match status" value="1"/>
</dbReference>
<dbReference type="PANTHER" id="PTHR11846:SF0">
    <property type="entry name" value="ADENYLOSUCCINATE SYNTHETASE"/>
    <property type="match status" value="1"/>
</dbReference>
<dbReference type="GO" id="GO:0046872">
    <property type="term" value="F:metal ion binding"/>
    <property type="evidence" value="ECO:0007669"/>
    <property type="project" value="UniProtKB-KW"/>
</dbReference>
<dbReference type="AlphaFoldDB" id="K1SMJ2"/>
<gene>
    <name evidence="6" type="ORF">LEA_13686</name>
</gene>
<dbReference type="Gene3D" id="3.40.440.10">
    <property type="entry name" value="Adenylosuccinate Synthetase, subunit A, domain 1"/>
    <property type="match status" value="1"/>
</dbReference>
<dbReference type="InterPro" id="IPR027417">
    <property type="entry name" value="P-loop_NTPase"/>
</dbReference>
<evidence type="ECO:0000256" key="3">
    <source>
        <dbReference type="ARBA" id="ARBA00022741"/>
    </source>
</evidence>
<keyword evidence="3" id="KW-0547">Nucleotide-binding</keyword>
<dbReference type="InterPro" id="IPR001114">
    <property type="entry name" value="Adenylosuccinate_synthetase"/>
</dbReference>
<feature type="non-terminal residue" evidence="6">
    <location>
        <position position="117"/>
    </location>
</feature>
<accession>K1SMJ2</accession>
<sequence>MHEELKGSNKLGTTLSGVGPCYSDKVNRIGIRMIDFASLNIQELITRISHIIKIDNVILNAFSPENTITKIHTLIDDSILSYRSLIVPYIRDERPILNSALCNDDKIVVEGSQSFYL</sequence>
<keyword evidence="5" id="KW-0460">Magnesium</keyword>
<evidence type="ECO:0000256" key="5">
    <source>
        <dbReference type="ARBA" id="ARBA00022842"/>
    </source>
</evidence>
<reference evidence="6" key="1">
    <citation type="journal article" date="2013" name="Environ. Microbiol.">
        <title>Microbiota from the distal guts of lean and obese adolescents exhibit partial functional redundancy besides clear differences in community structure.</title>
        <authorList>
            <person name="Ferrer M."/>
            <person name="Ruiz A."/>
            <person name="Lanza F."/>
            <person name="Haange S.B."/>
            <person name="Oberbach A."/>
            <person name="Till H."/>
            <person name="Bargiela R."/>
            <person name="Campoy C."/>
            <person name="Segura M.T."/>
            <person name="Richter M."/>
            <person name="von Bergen M."/>
            <person name="Seifert J."/>
            <person name="Suarez A."/>
        </authorList>
    </citation>
    <scope>NUCLEOTIDE SEQUENCE</scope>
</reference>
<keyword evidence="2" id="KW-0479">Metal-binding</keyword>
<protein>
    <submittedName>
        <fullName evidence="6">Adenylosuccinate synthetase</fullName>
        <ecNumber evidence="6">6.3.4.4</ecNumber>
    </submittedName>
</protein>
<evidence type="ECO:0000256" key="1">
    <source>
        <dbReference type="ARBA" id="ARBA00022598"/>
    </source>
</evidence>
<dbReference type="GO" id="GO:0000166">
    <property type="term" value="F:nucleotide binding"/>
    <property type="evidence" value="ECO:0007669"/>
    <property type="project" value="UniProtKB-KW"/>
</dbReference>
<dbReference type="PANTHER" id="PTHR11846">
    <property type="entry name" value="ADENYLOSUCCINATE SYNTHETASE"/>
    <property type="match status" value="1"/>
</dbReference>
<proteinExistence type="predicted"/>
<dbReference type="Pfam" id="PF00709">
    <property type="entry name" value="Adenylsucc_synt"/>
    <property type="match status" value="1"/>
</dbReference>
<dbReference type="EC" id="6.3.4.4" evidence="6"/>
<dbReference type="GO" id="GO:0004019">
    <property type="term" value="F:adenylosuccinate synthase activity"/>
    <property type="evidence" value="ECO:0007669"/>
    <property type="project" value="UniProtKB-EC"/>
</dbReference>
<evidence type="ECO:0000313" key="6">
    <source>
        <dbReference type="EMBL" id="EKC58813.1"/>
    </source>
</evidence>
<name>K1SMJ2_9ZZZZ</name>
<evidence type="ECO:0000256" key="4">
    <source>
        <dbReference type="ARBA" id="ARBA00022755"/>
    </source>
</evidence>
<keyword evidence="1 6" id="KW-0436">Ligase</keyword>
<dbReference type="GO" id="GO:0005737">
    <property type="term" value="C:cytoplasm"/>
    <property type="evidence" value="ECO:0007669"/>
    <property type="project" value="TreeGrafter"/>
</dbReference>
<dbReference type="GO" id="GO:0046040">
    <property type="term" value="P:IMP metabolic process"/>
    <property type="evidence" value="ECO:0007669"/>
    <property type="project" value="TreeGrafter"/>
</dbReference>
<dbReference type="InterPro" id="IPR042109">
    <property type="entry name" value="Adenylosuccinate_synth_dom1"/>
</dbReference>